<dbReference type="InterPro" id="IPR004107">
    <property type="entry name" value="Integrase_SAM-like_N"/>
</dbReference>
<evidence type="ECO:0000259" key="5">
    <source>
        <dbReference type="PROSITE" id="PS51898"/>
    </source>
</evidence>
<dbReference type="SUPFAM" id="SSF56349">
    <property type="entry name" value="DNA breaking-rejoining enzymes"/>
    <property type="match status" value="1"/>
</dbReference>
<reference evidence="7" key="1">
    <citation type="journal article" date="2019" name="Int. J. Syst. Evol. Microbiol.">
        <title>The Global Catalogue of Microorganisms (GCM) 10K type strain sequencing project: providing services to taxonomists for standard genome sequencing and annotation.</title>
        <authorList>
            <consortium name="The Broad Institute Genomics Platform"/>
            <consortium name="The Broad Institute Genome Sequencing Center for Infectious Disease"/>
            <person name="Wu L."/>
            <person name="Ma J."/>
        </authorList>
    </citation>
    <scope>NUCLEOTIDE SEQUENCE [LARGE SCALE GENOMIC DNA]</scope>
    <source>
        <strain evidence="7">CGMCC 1.12770</strain>
    </source>
</reference>
<dbReference type="Pfam" id="PF00589">
    <property type="entry name" value="Phage_integrase"/>
    <property type="match status" value="1"/>
</dbReference>
<evidence type="ECO:0000256" key="1">
    <source>
        <dbReference type="ARBA" id="ARBA00008857"/>
    </source>
</evidence>
<dbReference type="RefSeq" id="WP_188590938.1">
    <property type="nucleotide sequence ID" value="NZ_BMFU01000001.1"/>
</dbReference>
<dbReference type="Gene3D" id="1.10.443.10">
    <property type="entry name" value="Intergrase catalytic core"/>
    <property type="match status" value="1"/>
</dbReference>
<comment type="similarity">
    <text evidence="1">Belongs to the 'phage' integrase family.</text>
</comment>
<evidence type="ECO:0000256" key="3">
    <source>
        <dbReference type="ARBA" id="ARBA00023125"/>
    </source>
</evidence>
<evidence type="ECO:0000256" key="4">
    <source>
        <dbReference type="ARBA" id="ARBA00023172"/>
    </source>
</evidence>
<feature type="domain" description="Tyr recombinase" evidence="5">
    <location>
        <begin position="164"/>
        <end position="368"/>
    </location>
</feature>
<name>A0ABQ1YYB8_9BACL</name>
<keyword evidence="3" id="KW-0238">DNA-binding</keyword>
<organism evidence="6 7">
    <name type="scientific">Paenibacillus silvae</name>
    <dbReference type="NCBI Taxonomy" id="1325358"/>
    <lineage>
        <taxon>Bacteria</taxon>
        <taxon>Bacillati</taxon>
        <taxon>Bacillota</taxon>
        <taxon>Bacilli</taxon>
        <taxon>Bacillales</taxon>
        <taxon>Paenibacillaceae</taxon>
        <taxon>Paenibacillus</taxon>
    </lineage>
</organism>
<dbReference type="Proteomes" id="UP000652153">
    <property type="component" value="Unassembled WGS sequence"/>
</dbReference>
<dbReference type="EMBL" id="BMFU01000001">
    <property type="protein sequence ID" value="GGH41320.1"/>
    <property type="molecule type" value="Genomic_DNA"/>
</dbReference>
<dbReference type="CDD" id="cd01189">
    <property type="entry name" value="INT_ICEBs1_C_like"/>
    <property type="match status" value="1"/>
</dbReference>
<dbReference type="Pfam" id="PF14659">
    <property type="entry name" value="Phage_int_SAM_3"/>
    <property type="match status" value="1"/>
</dbReference>
<dbReference type="InterPro" id="IPR002104">
    <property type="entry name" value="Integrase_catalytic"/>
</dbReference>
<evidence type="ECO:0000256" key="2">
    <source>
        <dbReference type="ARBA" id="ARBA00022908"/>
    </source>
</evidence>
<evidence type="ECO:0000313" key="6">
    <source>
        <dbReference type="EMBL" id="GGH41320.1"/>
    </source>
</evidence>
<evidence type="ECO:0000313" key="7">
    <source>
        <dbReference type="Proteomes" id="UP000652153"/>
    </source>
</evidence>
<dbReference type="InterPro" id="IPR010998">
    <property type="entry name" value="Integrase_recombinase_N"/>
</dbReference>
<keyword evidence="7" id="KW-1185">Reference proteome</keyword>
<keyword evidence="2" id="KW-0229">DNA integration</keyword>
<dbReference type="Pfam" id="PF14657">
    <property type="entry name" value="Arm-DNA-bind_4"/>
    <property type="match status" value="1"/>
</dbReference>
<gene>
    <name evidence="6" type="ORF">GCM10008014_00720</name>
</gene>
<dbReference type="InterPro" id="IPR028259">
    <property type="entry name" value="AP2-like_int_N"/>
</dbReference>
<dbReference type="InterPro" id="IPR050090">
    <property type="entry name" value="Tyrosine_recombinase_XerCD"/>
</dbReference>
<proteinExistence type="inferred from homology"/>
<accession>A0ABQ1YYB8</accession>
<dbReference type="PROSITE" id="PS51898">
    <property type="entry name" value="TYR_RECOMBINASE"/>
    <property type="match status" value="1"/>
</dbReference>
<dbReference type="InterPro" id="IPR011010">
    <property type="entry name" value="DNA_brk_join_enz"/>
</dbReference>
<dbReference type="PANTHER" id="PTHR30349:SF64">
    <property type="entry name" value="PROPHAGE INTEGRASE INTD-RELATED"/>
    <property type="match status" value="1"/>
</dbReference>
<comment type="caution">
    <text evidence="6">The sequence shown here is derived from an EMBL/GenBank/DDBJ whole genome shotgun (WGS) entry which is preliminary data.</text>
</comment>
<sequence>MASFKKLKSGWRYRLKYTDPFTQQQKEKSEAGFRTKPEAELAAAEFLRQLKQGFEQMDIPLVDYIRNWINNYKKGVVRKNTIKLHENNLNTHIKPYFKRLMLQDLKPDMYQVFLDSLFKKGLSKRTVEIINSTVYSAIEHALIQGKILRNPCKGSIIKGEHKKKTVQFIDSEDIPKFLHTARGDGYIYWIFFKVLIETGLRKGEAAALKWSDINFKEKTIRVDETLDFQAEDGDELFGDTKTGNSTRTISVSNGLINDLRYHASWQNQNKINLGESMYRHDLNLVLCRNDGSPMPKSSLFNASKRILRKAGLSEELTIHSLRHTYAVIMLEAGADIKFVQEQLGHGSVQITSDVYAHISKKLEKRNIDKYEEYTSRIFGSENQKPGDVWGTQPQ</sequence>
<protein>
    <submittedName>
        <fullName evidence="6">Site-specific integrase</fullName>
    </submittedName>
</protein>
<dbReference type="Gene3D" id="1.10.150.130">
    <property type="match status" value="1"/>
</dbReference>
<keyword evidence="4" id="KW-0233">DNA recombination</keyword>
<dbReference type="InterPro" id="IPR013762">
    <property type="entry name" value="Integrase-like_cat_sf"/>
</dbReference>
<dbReference type="PANTHER" id="PTHR30349">
    <property type="entry name" value="PHAGE INTEGRASE-RELATED"/>
    <property type="match status" value="1"/>
</dbReference>